<dbReference type="InterPro" id="IPR052587">
    <property type="entry name" value="TELO2-interacting_protein_1"/>
</dbReference>
<feature type="region of interest" description="Disordered" evidence="1">
    <location>
        <begin position="52"/>
        <end position="82"/>
    </location>
</feature>
<evidence type="ECO:0000256" key="1">
    <source>
        <dbReference type="SAM" id="MobiDB-lite"/>
    </source>
</evidence>
<keyword evidence="5" id="KW-1185">Reference proteome</keyword>
<feature type="region of interest" description="Disordered" evidence="1">
    <location>
        <begin position="862"/>
        <end position="937"/>
    </location>
</feature>
<dbReference type="InterPro" id="IPR049362">
    <property type="entry name" value="TTI1_rpt"/>
</dbReference>
<dbReference type="SUPFAM" id="SSF48371">
    <property type="entry name" value="ARM repeat"/>
    <property type="match status" value="1"/>
</dbReference>
<dbReference type="InterPro" id="IPR057567">
    <property type="entry name" value="TPR_TTI1_C"/>
</dbReference>
<dbReference type="Pfam" id="PF24181">
    <property type="entry name" value="TPR_TTI1_C"/>
    <property type="match status" value="1"/>
</dbReference>
<evidence type="ECO:0000313" key="4">
    <source>
        <dbReference type="EMBL" id="KAK4092689.1"/>
    </source>
</evidence>
<gene>
    <name evidence="4" type="ORF">Purlil1_2614</name>
</gene>
<evidence type="ECO:0000259" key="3">
    <source>
        <dbReference type="Pfam" id="PF24181"/>
    </source>
</evidence>
<dbReference type="PANTHER" id="PTHR18460:SF3">
    <property type="entry name" value="TELO2-INTERACTING PROTEIN 1 HOMOLOG"/>
    <property type="match status" value="1"/>
</dbReference>
<feature type="domain" description="TTI1 C-terminal TPR" evidence="3">
    <location>
        <begin position="862"/>
        <end position="1029"/>
    </location>
</feature>
<dbReference type="Gene3D" id="1.25.10.10">
    <property type="entry name" value="Leucine-rich Repeat Variant"/>
    <property type="match status" value="2"/>
</dbReference>
<feature type="compositionally biased region" description="Polar residues" evidence="1">
    <location>
        <begin position="56"/>
        <end position="65"/>
    </location>
</feature>
<dbReference type="InterPro" id="IPR057566">
    <property type="entry name" value="TPR_TTI1_N"/>
</dbReference>
<reference evidence="4 5" key="1">
    <citation type="journal article" date="2024" name="Microbiol. Resour. Announc.">
        <title>Genome annotations for the ascomycete fungi Trichoderma harzianum, Trichoderma aggressivum, and Purpureocillium lilacinum.</title>
        <authorList>
            <person name="Beijen E.P.W."/>
            <person name="Ohm R.A."/>
        </authorList>
    </citation>
    <scope>NUCLEOTIDE SEQUENCE [LARGE SCALE GENOMIC DNA]</scope>
    <source>
        <strain evidence="4 5">CBS 150709</strain>
    </source>
</reference>
<dbReference type="InterPro" id="IPR011989">
    <property type="entry name" value="ARM-like"/>
</dbReference>
<feature type="domain" description="TTI1 N-terminal TPR" evidence="2">
    <location>
        <begin position="137"/>
        <end position="469"/>
    </location>
</feature>
<organism evidence="4 5">
    <name type="scientific">Purpureocillium lilacinum</name>
    <name type="common">Paecilomyces lilacinus</name>
    <dbReference type="NCBI Taxonomy" id="33203"/>
    <lineage>
        <taxon>Eukaryota</taxon>
        <taxon>Fungi</taxon>
        <taxon>Dikarya</taxon>
        <taxon>Ascomycota</taxon>
        <taxon>Pezizomycotina</taxon>
        <taxon>Sordariomycetes</taxon>
        <taxon>Hypocreomycetidae</taxon>
        <taxon>Hypocreales</taxon>
        <taxon>Ophiocordycipitaceae</taxon>
        <taxon>Purpureocillium</taxon>
    </lineage>
</organism>
<dbReference type="InterPro" id="IPR016441">
    <property type="entry name" value="Tti1"/>
</dbReference>
<dbReference type="Pfam" id="PF21547">
    <property type="entry name" value="TTI1"/>
    <property type="match status" value="1"/>
</dbReference>
<comment type="caution">
    <text evidence="4">The sequence shown here is derived from an EMBL/GenBank/DDBJ whole genome shotgun (WGS) entry which is preliminary data.</text>
</comment>
<dbReference type="EMBL" id="JAWRVI010000007">
    <property type="protein sequence ID" value="KAK4092689.1"/>
    <property type="molecule type" value="Genomic_DNA"/>
</dbReference>
<evidence type="ECO:0000313" key="5">
    <source>
        <dbReference type="Proteomes" id="UP001287286"/>
    </source>
</evidence>
<dbReference type="Pfam" id="PF24173">
    <property type="entry name" value="TPR_TTI1_N"/>
    <property type="match status" value="1"/>
</dbReference>
<proteinExistence type="predicted"/>
<name>A0ABR0C8U9_PURLI</name>
<protein>
    <recommendedName>
        <fullName evidence="6">HEAT repeat protein</fullName>
    </recommendedName>
</protein>
<dbReference type="PIRSF" id="PIRSF005250">
    <property type="entry name" value="UCP005250"/>
    <property type="match status" value="1"/>
</dbReference>
<dbReference type="InterPro" id="IPR016024">
    <property type="entry name" value="ARM-type_fold"/>
</dbReference>
<feature type="compositionally biased region" description="Basic and acidic residues" evidence="1">
    <location>
        <begin position="882"/>
        <end position="907"/>
    </location>
</feature>
<dbReference type="Proteomes" id="UP001287286">
    <property type="component" value="Unassembled WGS sequence"/>
</dbReference>
<dbReference type="PANTHER" id="PTHR18460">
    <property type="entry name" value="TEL2 INTERACTING PROTEIN 1 TTI1 FAMILY MEMBER"/>
    <property type="match status" value="1"/>
</dbReference>
<sequence>MPVESGRCDAAGQAYSASSETVDLRTTADLTRATGQPRWTKHGLWSTLFGAPSPTARPTDSSTNHCAPGLRSTRVSPKARRPGKQGLYGIAFDACIRSSARLAQPKNATRGQRGLKLFGSQQDMAATRESQDRNELFQKLKPCCVRISQIAIREGPVPAASHELLDATNELLAILEEQMQNHPLSLDEKLAEYIFFPLYHIFRQMDQYPMLLVEKCVKCLHILITFGWKSKISSKLAQQILSLLVFIIDGVPGSQATREVPEETILETFRAQTALFNTAATSLDAVSGLADQESIPILGHAITVMLQGVTDGANPQIQSEALRSLQGVYSALKEQEALASFLPGIVSSLTKVLSTPNRYKTHVLSTCLETVQLVLTKVLGDLRTRSILAQEQGQSADERDDKGKVLTPAWLQATTSQAKLALSTVVKLRTQDALKVREALERLCITLLDECHTTLANCTNILIETAIILDSGDDTILAQQTTLRYLANIYPELGEVIKTTVYNWMSSLPRIMQVSDDDSRVTAVHNLSKGIGLLQSLGVESGTLEDSITASLKDSMVALVQSSPLETNPTTNLQLLEGPAPESSTGKPDFEQVLLARQSQKELRGEVLGLLDKLGSVAQKAAIAENLMESVRESSGADQLAAMWLCYELIKASNASSAEAEAFLDLSSFVEPSSDDPEAVFHDLYTFSVQVLDSHTESNDGDWRLEALSMEVTAYAAHRSGISFRPELIDVLFPVATFLGSDNQNLREHAIATLNSIATSSQYSSVSDLIVDNVDYMVNSVALRLNTLDVSPASMQVLLMMIRLAGARLIPFMDDVVDSIFAALENYHGYTFFVESLFSVLKEVVDQASGTEQRLLTDTERTVVDHKKKRPTENDTDSLLDFLDKRAERRARDEAERATGKPIEGHPKVPWAEEASKDGEEDDAGPPPSEEKPPSSPTYQLLLRIATLTQHYLTSPTPKLRRSLLELLTTASSVLAGDEDSFLPLVNAVWPVVVGRLYDSETFVTIEACHALSGLCKAAGDFLSSRFRTEWGDGLRDWCRKAKERATTGAQRARVSNSSTVSAQGRGEGILIPIRSGDGPGVNESVLEIRSKTSGSLGQHASPARVWEAVVQLLAAIVSYVSIDSQMFDDILDLLSDVMERDRDVMDALETINADAVWLARYERGYIAPMPTPKVDGFEFEEMMQMPRR</sequence>
<accession>A0ABR0C8U9</accession>
<evidence type="ECO:0008006" key="6">
    <source>
        <dbReference type="Google" id="ProtNLM"/>
    </source>
</evidence>
<evidence type="ECO:0000259" key="2">
    <source>
        <dbReference type="Pfam" id="PF24173"/>
    </source>
</evidence>